<dbReference type="InterPro" id="IPR010992">
    <property type="entry name" value="IHF-like_DNA-bd_dom_sf"/>
</dbReference>
<dbReference type="RefSeq" id="WP_184780509.1">
    <property type="nucleotide sequence ID" value="NZ_JACHMG010000001.1"/>
</dbReference>
<proteinExistence type="inferred from homology"/>
<keyword evidence="1" id="KW-0226">DNA condensation</keyword>
<keyword evidence="2 5" id="KW-0238">DNA-binding</keyword>
<protein>
    <submittedName>
        <fullName evidence="5">DNA-binding protein HU-beta</fullName>
    </submittedName>
</protein>
<accession>A0A840IVM8</accession>
<dbReference type="Pfam" id="PF00216">
    <property type="entry name" value="Bac_DNA_binding"/>
    <property type="match status" value="1"/>
</dbReference>
<evidence type="ECO:0000256" key="4">
    <source>
        <dbReference type="SAM" id="MobiDB-lite"/>
    </source>
</evidence>
<sequence>MANKAQLIEALSERLGDKKVASQAVDGLVDIIIRTVNKGEKVNITGFGVFEKRARAARTARNPRTGESVRVKKTNVPAFRAGTTFKDVISGTKKLPKATAVKRATGTTARAASTTRAAASRPAATRSTTTRTRATAAKAPAKATSTRAAKSTATRATKSTAAKATTSRATKATPAKATTSRAKTAAKPAAKKTTATAKKTTAAKRTSAAKKK</sequence>
<dbReference type="PROSITE" id="PS00045">
    <property type="entry name" value="HISTONE_LIKE"/>
    <property type="match status" value="1"/>
</dbReference>
<dbReference type="EMBL" id="JACHMG010000001">
    <property type="protein sequence ID" value="MBB4685485.1"/>
    <property type="molecule type" value="Genomic_DNA"/>
</dbReference>
<dbReference type="InterPro" id="IPR020816">
    <property type="entry name" value="Histone-like_DNA-bd_CS"/>
</dbReference>
<keyword evidence="6" id="KW-1185">Reference proteome</keyword>
<dbReference type="GO" id="GO:0003677">
    <property type="term" value="F:DNA binding"/>
    <property type="evidence" value="ECO:0007669"/>
    <property type="project" value="UniProtKB-KW"/>
</dbReference>
<reference evidence="5 6" key="1">
    <citation type="submission" date="2020-08" db="EMBL/GenBank/DDBJ databases">
        <title>Sequencing the genomes of 1000 actinobacteria strains.</title>
        <authorList>
            <person name="Klenk H.-P."/>
        </authorList>
    </citation>
    <scope>NUCLEOTIDE SEQUENCE [LARGE SCALE GENOMIC DNA]</scope>
    <source>
        <strain evidence="5 6">DSM 45859</strain>
    </source>
</reference>
<dbReference type="PANTHER" id="PTHR33175">
    <property type="entry name" value="DNA-BINDING PROTEIN HU"/>
    <property type="match status" value="1"/>
</dbReference>
<dbReference type="GO" id="GO:0030261">
    <property type="term" value="P:chromosome condensation"/>
    <property type="evidence" value="ECO:0007669"/>
    <property type="project" value="UniProtKB-KW"/>
</dbReference>
<dbReference type="PANTHER" id="PTHR33175:SF3">
    <property type="entry name" value="DNA-BINDING PROTEIN HU-BETA"/>
    <property type="match status" value="1"/>
</dbReference>
<evidence type="ECO:0000256" key="1">
    <source>
        <dbReference type="ARBA" id="ARBA00023067"/>
    </source>
</evidence>
<dbReference type="SUPFAM" id="SSF47729">
    <property type="entry name" value="IHF-like DNA-binding proteins"/>
    <property type="match status" value="1"/>
</dbReference>
<dbReference type="AlphaFoldDB" id="A0A840IVM8"/>
<dbReference type="Gene3D" id="4.10.520.10">
    <property type="entry name" value="IHF-like DNA-binding proteins"/>
    <property type="match status" value="1"/>
</dbReference>
<dbReference type="Proteomes" id="UP000581769">
    <property type="component" value="Unassembled WGS sequence"/>
</dbReference>
<gene>
    <name evidence="5" type="ORF">BJY18_002970</name>
</gene>
<dbReference type="GO" id="GO:0030527">
    <property type="term" value="F:structural constituent of chromatin"/>
    <property type="evidence" value="ECO:0007669"/>
    <property type="project" value="InterPro"/>
</dbReference>
<comment type="caution">
    <text evidence="5">The sequence shown here is derived from an EMBL/GenBank/DDBJ whole genome shotgun (WGS) entry which is preliminary data.</text>
</comment>
<dbReference type="PRINTS" id="PR01727">
    <property type="entry name" value="DNABINDINGHU"/>
</dbReference>
<comment type="similarity">
    <text evidence="3">Belongs to the bacterial histone-like protein family.</text>
</comment>
<evidence type="ECO:0000256" key="3">
    <source>
        <dbReference type="RuleBase" id="RU003939"/>
    </source>
</evidence>
<name>A0A840IVM8_9PSEU</name>
<evidence type="ECO:0000313" key="5">
    <source>
        <dbReference type="EMBL" id="MBB4685485.1"/>
    </source>
</evidence>
<dbReference type="InterPro" id="IPR000119">
    <property type="entry name" value="Hist_DNA-bd"/>
</dbReference>
<evidence type="ECO:0000256" key="2">
    <source>
        <dbReference type="ARBA" id="ARBA00023125"/>
    </source>
</evidence>
<feature type="compositionally biased region" description="Low complexity" evidence="4">
    <location>
        <begin position="100"/>
        <end position="206"/>
    </location>
</feature>
<dbReference type="GO" id="GO:0005829">
    <property type="term" value="C:cytosol"/>
    <property type="evidence" value="ECO:0007669"/>
    <property type="project" value="TreeGrafter"/>
</dbReference>
<organism evidence="5 6">
    <name type="scientific">Amycolatopsis jiangsuensis</name>
    <dbReference type="NCBI Taxonomy" id="1181879"/>
    <lineage>
        <taxon>Bacteria</taxon>
        <taxon>Bacillati</taxon>
        <taxon>Actinomycetota</taxon>
        <taxon>Actinomycetes</taxon>
        <taxon>Pseudonocardiales</taxon>
        <taxon>Pseudonocardiaceae</taxon>
        <taxon>Amycolatopsis</taxon>
    </lineage>
</organism>
<dbReference type="SMART" id="SM00411">
    <property type="entry name" value="BHL"/>
    <property type="match status" value="1"/>
</dbReference>
<evidence type="ECO:0000313" key="6">
    <source>
        <dbReference type="Proteomes" id="UP000581769"/>
    </source>
</evidence>
<feature type="region of interest" description="Disordered" evidence="4">
    <location>
        <begin position="100"/>
        <end position="212"/>
    </location>
</feature>